<dbReference type="Proteomes" id="UP000198755">
    <property type="component" value="Unassembled WGS sequence"/>
</dbReference>
<dbReference type="RefSeq" id="WP_091681460.1">
    <property type="nucleotide sequence ID" value="NZ_FOSN01000007.1"/>
</dbReference>
<reference evidence="1 2" key="1">
    <citation type="submission" date="2016-10" db="EMBL/GenBank/DDBJ databases">
        <authorList>
            <person name="de Groot N.N."/>
        </authorList>
    </citation>
    <scope>NUCLEOTIDE SEQUENCE [LARGE SCALE GENOMIC DNA]</scope>
    <source>
        <strain evidence="1 2">NE2</strain>
    </source>
</reference>
<protein>
    <submittedName>
        <fullName evidence="1">Uncharacterized protein</fullName>
    </submittedName>
</protein>
<sequence length="70" mass="7791">MGFVELILTVCAIAQPTSCEEQALSFVDQGSLMQCMLQAPPTIAQWSDEHPARHVVKWRCAYPGLEEKSL</sequence>
<keyword evidence="2" id="KW-1185">Reference proteome</keyword>
<accession>A0A1I3Z3P9</accession>
<evidence type="ECO:0000313" key="2">
    <source>
        <dbReference type="Proteomes" id="UP000198755"/>
    </source>
</evidence>
<name>A0A1I3Z3P9_9HYPH</name>
<organism evidence="1 2">
    <name type="scientific">Methylocapsa palsarum</name>
    <dbReference type="NCBI Taxonomy" id="1612308"/>
    <lineage>
        <taxon>Bacteria</taxon>
        <taxon>Pseudomonadati</taxon>
        <taxon>Pseudomonadota</taxon>
        <taxon>Alphaproteobacteria</taxon>
        <taxon>Hyphomicrobiales</taxon>
        <taxon>Beijerinckiaceae</taxon>
        <taxon>Methylocapsa</taxon>
    </lineage>
</organism>
<proteinExistence type="predicted"/>
<dbReference type="STRING" id="1612308.SAMN05444581_10751"/>
<dbReference type="AlphaFoldDB" id="A0A1I3Z3P9"/>
<gene>
    <name evidence="1" type="ORF">SAMN05444581_10751</name>
</gene>
<evidence type="ECO:0000313" key="1">
    <source>
        <dbReference type="EMBL" id="SFK38685.1"/>
    </source>
</evidence>
<dbReference type="OrthoDB" id="7363897at2"/>
<dbReference type="EMBL" id="FOSN01000007">
    <property type="protein sequence ID" value="SFK38685.1"/>
    <property type="molecule type" value="Genomic_DNA"/>
</dbReference>